<keyword evidence="2" id="KW-1133">Transmembrane helix</keyword>
<dbReference type="PANTHER" id="PTHR31876">
    <property type="entry name" value="COV-LIKE PROTEIN 1"/>
    <property type="match status" value="1"/>
</dbReference>
<dbReference type="InterPro" id="IPR007462">
    <property type="entry name" value="COV1-like"/>
</dbReference>
<protein>
    <submittedName>
        <fullName evidence="3">Transporter</fullName>
    </submittedName>
</protein>
<dbReference type="RefSeq" id="WP_009539954.1">
    <property type="nucleotide sequence ID" value="NZ_ANHY01000006.1"/>
</dbReference>
<reference evidence="3 4" key="1">
    <citation type="journal article" date="2013" name="Genome Announc.">
        <title>Draft Genome Sequence of an Alphaproteobacterium, Caenispirillum salinarum AK4(T), Isolated from a Solar Saltern.</title>
        <authorList>
            <person name="Khatri I."/>
            <person name="Singh A."/>
            <person name="Korpole S."/>
            <person name="Pinnaka A.K."/>
            <person name="Subramanian S."/>
        </authorList>
    </citation>
    <scope>NUCLEOTIDE SEQUENCE [LARGE SCALE GENOMIC DNA]</scope>
    <source>
        <strain evidence="3 4">AK4</strain>
    </source>
</reference>
<feature type="region of interest" description="Disordered" evidence="1">
    <location>
        <begin position="233"/>
        <end position="263"/>
    </location>
</feature>
<dbReference type="Proteomes" id="UP000009881">
    <property type="component" value="Unassembled WGS sequence"/>
</dbReference>
<feature type="transmembrane region" description="Helical" evidence="2">
    <location>
        <begin position="85"/>
        <end position="110"/>
    </location>
</feature>
<organism evidence="3 4">
    <name type="scientific">Caenispirillum salinarum AK4</name>
    <dbReference type="NCBI Taxonomy" id="1238182"/>
    <lineage>
        <taxon>Bacteria</taxon>
        <taxon>Pseudomonadati</taxon>
        <taxon>Pseudomonadota</taxon>
        <taxon>Alphaproteobacteria</taxon>
        <taxon>Rhodospirillales</taxon>
        <taxon>Novispirillaceae</taxon>
        <taxon>Caenispirillum</taxon>
    </lineage>
</organism>
<keyword evidence="2" id="KW-0812">Transmembrane</keyword>
<dbReference type="eggNOG" id="COG2928">
    <property type="taxonomic scope" value="Bacteria"/>
</dbReference>
<evidence type="ECO:0000256" key="2">
    <source>
        <dbReference type="SAM" id="Phobius"/>
    </source>
</evidence>
<gene>
    <name evidence="3" type="ORF">C882_3846</name>
</gene>
<accession>K9HM97</accession>
<keyword evidence="2" id="KW-0472">Membrane</keyword>
<evidence type="ECO:0000256" key="1">
    <source>
        <dbReference type="SAM" id="MobiDB-lite"/>
    </source>
</evidence>
<dbReference type="AlphaFoldDB" id="K9HM97"/>
<dbReference type="EMBL" id="ANHY01000006">
    <property type="protein sequence ID" value="EKV31473.1"/>
    <property type="molecule type" value="Genomic_DNA"/>
</dbReference>
<feature type="region of interest" description="Disordered" evidence="1">
    <location>
        <begin position="1"/>
        <end position="22"/>
    </location>
</feature>
<keyword evidence="4" id="KW-1185">Reference proteome</keyword>
<name>K9HM97_9PROT</name>
<proteinExistence type="predicted"/>
<evidence type="ECO:0000313" key="4">
    <source>
        <dbReference type="Proteomes" id="UP000009881"/>
    </source>
</evidence>
<comment type="caution">
    <text evidence="3">The sequence shown here is derived from an EMBL/GenBank/DDBJ whole genome shotgun (WGS) entry which is preliminary data.</text>
</comment>
<evidence type="ECO:0000313" key="3">
    <source>
        <dbReference type="EMBL" id="EKV31473.1"/>
    </source>
</evidence>
<dbReference type="PATRIC" id="fig|1238182.3.peg.1509"/>
<dbReference type="PANTHER" id="PTHR31876:SF26">
    <property type="entry name" value="PROTEIN LIKE COV 2"/>
    <property type="match status" value="1"/>
</dbReference>
<sequence>MSQDYHDPSDPSDPSGPPHDHVNIPHVAPRMTMLGRLRAYFFAGILVTAPAAITFYVAWLIIGFIDKQVTSLLPGRYNPNEILPFSIPGLGLIILIIFLVMVGAFAAGFLGRMAVRTSENLLARMPVIRSVYGAVKQIFETVLATKSTAFRQVVLVEYPRRGIWAIGFVSGITEGEVQNLTEDELINVFLPTTPNPTSGFLLFVPRRDLVVLNMSVEEGIKMVVSGGIVTPVDPRPAEERKVPLLASTEPDPPSAVPEERQPW</sequence>
<dbReference type="Pfam" id="PF04367">
    <property type="entry name" value="DUF502"/>
    <property type="match status" value="1"/>
</dbReference>
<feature type="transmembrane region" description="Helical" evidence="2">
    <location>
        <begin position="39"/>
        <end position="65"/>
    </location>
</feature>